<proteinExistence type="predicted"/>
<dbReference type="PANTHER" id="PTHR12905">
    <property type="entry name" value="METALLOPHOSPHOESTERASE"/>
    <property type="match status" value="1"/>
</dbReference>
<evidence type="ECO:0000259" key="1">
    <source>
        <dbReference type="Pfam" id="PF00149"/>
    </source>
</evidence>
<dbReference type="InterPro" id="IPR029052">
    <property type="entry name" value="Metallo-depent_PP-like"/>
</dbReference>
<protein>
    <submittedName>
        <fullName evidence="2">Probable metallophosphoesterase domain-containing protein 2</fullName>
    </submittedName>
</protein>
<dbReference type="Proteomes" id="UP000178129">
    <property type="component" value="Unassembled WGS sequence"/>
</dbReference>
<dbReference type="SUPFAM" id="SSF56300">
    <property type="entry name" value="Metallo-dependent phosphatases"/>
    <property type="match status" value="1"/>
</dbReference>
<dbReference type="AlphaFoldDB" id="A0A1E1L6C2"/>
<dbReference type="CDD" id="cd07379">
    <property type="entry name" value="MPP_239FB"/>
    <property type="match status" value="1"/>
</dbReference>
<gene>
    <name evidence="2" type="ORF">RCO7_05173</name>
</gene>
<feature type="domain" description="Calcineurin-like phosphoesterase" evidence="1">
    <location>
        <begin position="8"/>
        <end position="217"/>
    </location>
</feature>
<dbReference type="GO" id="GO:0016787">
    <property type="term" value="F:hydrolase activity"/>
    <property type="evidence" value="ECO:0007669"/>
    <property type="project" value="InterPro"/>
</dbReference>
<comment type="caution">
    <text evidence="2">The sequence shown here is derived from an EMBL/GenBank/DDBJ whole genome shotgun (WGS) entry which is preliminary data.</text>
</comment>
<name>A0A1E1L6C2_9HELO</name>
<evidence type="ECO:0000313" key="3">
    <source>
        <dbReference type="Proteomes" id="UP000178129"/>
    </source>
</evidence>
<dbReference type="InterPro" id="IPR004843">
    <property type="entry name" value="Calcineurin-like_PHP"/>
</dbReference>
<organism evidence="2 3">
    <name type="scientific">Rhynchosporium graminicola</name>
    <dbReference type="NCBI Taxonomy" id="2792576"/>
    <lineage>
        <taxon>Eukaryota</taxon>
        <taxon>Fungi</taxon>
        <taxon>Dikarya</taxon>
        <taxon>Ascomycota</taxon>
        <taxon>Pezizomycotina</taxon>
        <taxon>Leotiomycetes</taxon>
        <taxon>Helotiales</taxon>
        <taxon>Ploettnerulaceae</taxon>
        <taxon>Rhynchosporium</taxon>
    </lineage>
</organism>
<dbReference type="EMBL" id="FJUW01000037">
    <property type="protein sequence ID" value="CZT06011.1"/>
    <property type="molecule type" value="Genomic_DNA"/>
</dbReference>
<dbReference type="Pfam" id="PF00149">
    <property type="entry name" value="Metallophos"/>
    <property type="match status" value="1"/>
</dbReference>
<dbReference type="PANTHER" id="PTHR12905:SF0">
    <property type="entry name" value="CALCINEURIN-LIKE PHOSPHOESTERASE DOMAIN-CONTAINING PROTEIN"/>
    <property type="match status" value="1"/>
</dbReference>
<dbReference type="InterPro" id="IPR051693">
    <property type="entry name" value="UPF0046_metallophosphoest"/>
</dbReference>
<sequence length="294" mass="32402">MAPTVPTRIMVISDTHEHSFDGNTLPDADVLIHTGDLTNFGELSSLRECVRMIGTIDAKFKLIIAGNHDISRDKVRRVDNMTDDEYSEYHEEAIEIMTGAAAKEAGIVYLEEGTHTFTLDNGAKFQVFASPYTPGSGGWAFPYQSHEDRFNNSEQVATNRTSIATNPIPAGVHIVITHGPPHSILDQADGRNLGCPNLLRAVGRVRPLMHCFGHIHEGHGANIVTWKSDGSVKNPSSATPLETEQVIEFPYTNEWPIKAGQQTLMVNAAIMMNTAKGMKPNYKPFIVQLDLPRK</sequence>
<dbReference type="InParanoid" id="A0A1E1L6C2"/>
<dbReference type="Gene3D" id="3.60.21.10">
    <property type="match status" value="1"/>
</dbReference>
<reference evidence="3" key="1">
    <citation type="submission" date="2016-03" db="EMBL/GenBank/DDBJ databases">
        <authorList>
            <person name="Ploux O."/>
        </authorList>
    </citation>
    <scope>NUCLEOTIDE SEQUENCE [LARGE SCALE GENOMIC DNA]</scope>
    <source>
        <strain evidence="3">UK7</strain>
    </source>
</reference>
<evidence type="ECO:0000313" key="2">
    <source>
        <dbReference type="EMBL" id="CZT06011.1"/>
    </source>
</evidence>
<accession>A0A1E1L6C2</accession>
<keyword evidence="3" id="KW-1185">Reference proteome</keyword>